<sequence>MLGGRHDAFRHLTNLVLRPRNGWSDQPQYGPLLATLLARATELRHLTLDDCEILELNQRVCRTLVKMPKLVSLDVGNVVVESFKHFKSLGVPALTEIEASFSYEDDIIDAIPVFKLFKDTLRSLDLSIVTIDTTGGVRYPHVHTLSIDMCSGYSPSLLVEAFPSLQHLQFQTTLEEMRTDDEIDDTRWDSIRDQAPRYARWPSLRTFHGSILDLYALGLRCEVDHVGAAGDFLCSEKDAERLRAAVGDVRPRSLCLWLQMPEFDLSALSACLAPARERLTELQLRLHFGGDMHKYPISQINDMLKELSIHNLRVLEINITWEASREQRARRMSRMLVLDEGDTPLKESEDEAEDGPTPAKLDLEAIAYRAVKHSETLRFISISDRWVRRATFEVRDKEGPKSKRKALLQLSERSAGWEEFYRSAIHTA</sequence>
<dbReference type="InterPro" id="IPR032675">
    <property type="entry name" value="LRR_dom_sf"/>
</dbReference>
<dbReference type="Proteomes" id="UP000703269">
    <property type="component" value="Unassembled WGS sequence"/>
</dbReference>
<proteinExistence type="predicted"/>
<dbReference type="SUPFAM" id="SSF52047">
    <property type="entry name" value="RNI-like"/>
    <property type="match status" value="1"/>
</dbReference>
<comment type="caution">
    <text evidence="1">The sequence shown here is derived from an EMBL/GenBank/DDBJ whole genome shotgun (WGS) entry which is preliminary data.</text>
</comment>
<dbReference type="OrthoDB" id="2757830at2759"/>
<keyword evidence="2" id="KW-1185">Reference proteome</keyword>
<dbReference type="EMBL" id="BPQB01000008">
    <property type="protein sequence ID" value="GJE87960.1"/>
    <property type="molecule type" value="Genomic_DNA"/>
</dbReference>
<dbReference type="AlphaFoldDB" id="A0A9P3G5J7"/>
<evidence type="ECO:0000313" key="1">
    <source>
        <dbReference type="EMBL" id="GJE87960.1"/>
    </source>
</evidence>
<gene>
    <name evidence="1" type="ORF">PsYK624_040430</name>
</gene>
<dbReference type="Gene3D" id="3.80.10.10">
    <property type="entry name" value="Ribonuclease Inhibitor"/>
    <property type="match status" value="1"/>
</dbReference>
<evidence type="ECO:0008006" key="3">
    <source>
        <dbReference type="Google" id="ProtNLM"/>
    </source>
</evidence>
<evidence type="ECO:0000313" key="2">
    <source>
        <dbReference type="Proteomes" id="UP000703269"/>
    </source>
</evidence>
<protein>
    <recommendedName>
        <fullName evidence="3">F-box domain-containing protein</fullName>
    </recommendedName>
</protein>
<name>A0A9P3G5J7_9APHY</name>
<accession>A0A9P3G5J7</accession>
<reference evidence="1 2" key="1">
    <citation type="submission" date="2021-08" db="EMBL/GenBank/DDBJ databases">
        <title>Draft Genome Sequence of Phanerochaete sordida strain YK-624.</title>
        <authorList>
            <person name="Mori T."/>
            <person name="Dohra H."/>
            <person name="Suzuki T."/>
            <person name="Kawagishi H."/>
            <person name="Hirai H."/>
        </authorList>
    </citation>
    <scope>NUCLEOTIDE SEQUENCE [LARGE SCALE GENOMIC DNA]</scope>
    <source>
        <strain evidence="1 2">YK-624</strain>
    </source>
</reference>
<organism evidence="1 2">
    <name type="scientific">Phanerochaete sordida</name>
    <dbReference type="NCBI Taxonomy" id="48140"/>
    <lineage>
        <taxon>Eukaryota</taxon>
        <taxon>Fungi</taxon>
        <taxon>Dikarya</taxon>
        <taxon>Basidiomycota</taxon>
        <taxon>Agaricomycotina</taxon>
        <taxon>Agaricomycetes</taxon>
        <taxon>Polyporales</taxon>
        <taxon>Phanerochaetaceae</taxon>
        <taxon>Phanerochaete</taxon>
    </lineage>
</organism>